<proteinExistence type="predicted"/>
<dbReference type="RefSeq" id="WP_150447157.1">
    <property type="nucleotide sequence ID" value="NZ_VYSA01000001.1"/>
</dbReference>
<reference evidence="2" key="1">
    <citation type="submission" date="2019-09" db="EMBL/GenBank/DDBJ databases">
        <title>Mumia zhuanghuii sp. nov. isolated from the intestinal contents of plateau pika (Ochotona curzoniae) in the Qinghai-Tibet plateau of China.</title>
        <authorList>
            <person name="Tian Z."/>
        </authorList>
    </citation>
    <scope>NUCLEOTIDE SEQUENCE [LARGE SCALE GENOMIC DNA]</scope>
    <source>
        <strain evidence="2">JCM 30598</strain>
    </source>
</reference>
<keyword evidence="2" id="KW-1185">Reference proteome</keyword>
<evidence type="ECO:0000313" key="1">
    <source>
        <dbReference type="EMBL" id="KAA9110381.1"/>
    </source>
</evidence>
<gene>
    <name evidence="1" type="ORF">F6B43_01415</name>
</gene>
<organism evidence="1 2">
    <name type="scientific">Microbacterium rhizomatis</name>
    <dbReference type="NCBI Taxonomy" id="1631477"/>
    <lineage>
        <taxon>Bacteria</taxon>
        <taxon>Bacillati</taxon>
        <taxon>Actinomycetota</taxon>
        <taxon>Actinomycetes</taxon>
        <taxon>Micrococcales</taxon>
        <taxon>Microbacteriaceae</taxon>
        <taxon>Microbacterium</taxon>
    </lineage>
</organism>
<sequence>MSDLNVTDPPDSISVEELIIGHLCIAAAELEPLTRADLMIETIDTWRKVWPAAEAVAQVHGVTITEPVGIVAASSILAEAGVFIKAEQEAGR</sequence>
<comment type="caution">
    <text evidence="1">The sequence shown here is derived from an EMBL/GenBank/DDBJ whole genome shotgun (WGS) entry which is preliminary data.</text>
</comment>
<dbReference type="AlphaFoldDB" id="A0A5J5J2S6"/>
<dbReference type="Proteomes" id="UP000325827">
    <property type="component" value="Unassembled WGS sequence"/>
</dbReference>
<evidence type="ECO:0000313" key="2">
    <source>
        <dbReference type="Proteomes" id="UP000325827"/>
    </source>
</evidence>
<name>A0A5J5J2S6_9MICO</name>
<accession>A0A5J5J2S6</accession>
<dbReference type="EMBL" id="VYSA01000001">
    <property type="protein sequence ID" value="KAA9110381.1"/>
    <property type="molecule type" value="Genomic_DNA"/>
</dbReference>
<protein>
    <submittedName>
        <fullName evidence="1">Uncharacterized protein</fullName>
    </submittedName>
</protein>